<proteinExistence type="predicted"/>
<evidence type="ECO:0000313" key="1">
    <source>
        <dbReference type="EMBL" id="KKL71895.1"/>
    </source>
</evidence>
<dbReference type="EMBL" id="LAZR01025445">
    <property type="protein sequence ID" value="KKL71895.1"/>
    <property type="molecule type" value="Genomic_DNA"/>
</dbReference>
<comment type="caution">
    <text evidence="1">The sequence shown here is derived from an EMBL/GenBank/DDBJ whole genome shotgun (WGS) entry which is preliminary data.</text>
</comment>
<gene>
    <name evidence="1" type="ORF">LCGC14_2090330</name>
</gene>
<accession>A0A0F9GR28</accession>
<feature type="non-terminal residue" evidence="1">
    <location>
        <position position="1"/>
    </location>
</feature>
<sequence length="36" mass="3580">TGNRVAEAEIDVSGADVIIALATTAGSDCKLLGKGY</sequence>
<protein>
    <submittedName>
        <fullName evidence="1">Uncharacterized protein</fullName>
    </submittedName>
</protein>
<reference evidence="1" key="1">
    <citation type="journal article" date="2015" name="Nature">
        <title>Complex archaea that bridge the gap between prokaryotes and eukaryotes.</title>
        <authorList>
            <person name="Spang A."/>
            <person name="Saw J.H."/>
            <person name="Jorgensen S.L."/>
            <person name="Zaremba-Niedzwiedzka K."/>
            <person name="Martijn J."/>
            <person name="Lind A.E."/>
            <person name="van Eijk R."/>
            <person name="Schleper C."/>
            <person name="Guy L."/>
            <person name="Ettema T.J."/>
        </authorList>
    </citation>
    <scope>NUCLEOTIDE SEQUENCE</scope>
</reference>
<dbReference type="AlphaFoldDB" id="A0A0F9GR28"/>
<name>A0A0F9GR28_9ZZZZ</name>
<organism evidence="1">
    <name type="scientific">marine sediment metagenome</name>
    <dbReference type="NCBI Taxonomy" id="412755"/>
    <lineage>
        <taxon>unclassified sequences</taxon>
        <taxon>metagenomes</taxon>
        <taxon>ecological metagenomes</taxon>
    </lineage>
</organism>